<dbReference type="PANTHER" id="PTHR30606:SF9">
    <property type="entry name" value="LIPID A BIOSYNTHESIS LAUROYLTRANSFERASE"/>
    <property type="match status" value="1"/>
</dbReference>
<evidence type="ECO:0000256" key="6">
    <source>
        <dbReference type="ARBA" id="ARBA00023315"/>
    </source>
</evidence>
<dbReference type="GO" id="GO:0005886">
    <property type="term" value="C:plasma membrane"/>
    <property type="evidence" value="ECO:0007669"/>
    <property type="project" value="UniProtKB-SubCell"/>
</dbReference>
<evidence type="ECO:0000256" key="5">
    <source>
        <dbReference type="ARBA" id="ARBA00023136"/>
    </source>
</evidence>
<evidence type="ECO:0000256" key="4">
    <source>
        <dbReference type="ARBA" id="ARBA00022679"/>
    </source>
</evidence>
<dbReference type="InterPro" id="IPR004960">
    <property type="entry name" value="LipA_acyltrans"/>
</dbReference>
<dbReference type="PANTHER" id="PTHR30606">
    <property type="entry name" value="LIPID A BIOSYNTHESIS LAUROYL ACYLTRANSFERASE"/>
    <property type="match status" value="1"/>
</dbReference>
<name>A0A6L6YE52_9BURK</name>
<keyword evidence="5" id="KW-0472">Membrane</keyword>
<dbReference type="AlphaFoldDB" id="A0A6L6YE52"/>
<dbReference type="GO" id="GO:0009247">
    <property type="term" value="P:glycolipid biosynthetic process"/>
    <property type="evidence" value="ECO:0007669"/>
    <property type="project" value="UniProtKB-ARBA"/>
</dbReference>
<comment type="subcellular location">
    <subcellularLocation>
        <location evidence="1">Cell inner membrane</location>
    </subcellularLocation>
</comment>
<evidence type="ECO:0000313" key="7">
    <source>
        <dbReference type="EMBL" id="MVX55757.1"/>
    </source>
</evidence>
<sequence length="298" mass="33964">MAKKSALNQIISRTCVGIVNSMVSWKQSSRTALADFLGTVTWYVLARRRHIALTNLRLCFPDWTEEKRTATAKQVFRNLVRAALDHSVLAKGSAEQVQAMVKFTGKEKFLELCDEGPLIVVAPHFVGLDAGGIAINTFRRGASLYQTQSNPIWDKWAYDARKRFSDPVLIPKSNSAMKQVIRVIREPLPFYYLPDMDHGERNSVFVPFFGVQAATLPMVSKLAKLTKAKVIWGIAETTDEGYIMHLSDPLENFPTDDPVADTERLNRELEQFILRHPDQYLWTHRRFKTRPQGEPPVY</sequence>
<comment type="caution">
    <text evidence="7">The sequence shown here is derived from an EMBL/GenBank/DDBJ whole genome shotgun (WGS) entry which is preliminary data.</text>
</comment>
<proteinExistence type="predicted"/>
<accession>A0A6L6YE52</accession>
<keyword evidence="4 7" id="KW-0808">Transferase</keyword>
<dbReference type="OrthoDB" id="9803456at2"/>
<evidence type="ECO:0000256" key="2">
    <source>
        <dbReference type="ARBA" id="ARBA00022475"/>
    </source>
</evidence>
<evidence type="ECO:0000256" key="3">
    <source>
        <dbReference type="ARBA" id="ARBA00022519"/>
    </source>
</evidence>
<evidence type="ECO:0000313" key="8">
    <source>
        <dbReference type="Proteomes" id="UP000472580"/>
    </source>
</evidence>
<keyword evidence="3" id="KW-0997">Cell inner membrane</keyword>
<keyword evidence="8" id="KW-1185">Reference proteome</keyword>
<dbReference type="EMBL" id="WSRP01000002">
    <property type="protein sequence ID" value="MVX55757.1"/>
    <property type="molecule type" value="Genomic_DNA"/>
</dbReference>
<dbReference type="GO" id="GO:0016746">
    <property type="term" value="F:acyltransferase activity"/>
    <property type="evidence" value="ECO:0007669"/>
    <property type="project" value="UniProtKB-KW"/>
</dbReference>
<reference evidence="7 8" key="1">
    <citation type="submission" date="2019-12" db="EMBL/GenBank/DDBJ databases">
        <title>Microbes associate with the intestines of laboratory mice.</title>
        <authorList>
            <person name="Navarre W."/>
            <person name="Wong E."/>
        </authorList>
    </citation>
    <scope>NUCLEOTIDE SEQUENCE [LARGE SCALE GENOMIC DNA]</scope>
    <source>
        <strain evidence="7 8">NM82_D38</strain>
    </source>
</reference>
<dbReference type="Pfam" id="PF03279">
    <property type="entry name" value="Lip_A_acyltrans"/>
    <property type="match status" value="1"/>
</dbReference>
<dbReference type="CDD" id="cd07984">
    <property type="entry name" value="LPLAT_LABLAT-like"/>
    <property type="match status" value="1"/>
</dbReference>
<gene>
    <name evidence="7" type="ORF">E5987_00865</name>
</gene>
<keyword evidence="6 7" id="KW-0012">Acyltransferase</keyword>
<dbReference type="RefSeq" id="WP_160334193.1">
    <property type="nucleotide sequence ID" value="NZ_CALPCR010000004.1"/>
</dbReference>
<organism evidence="7 8">
    <name type="scientific">Parasutterella muris</name>
    <dbReference type="NCBI Taxonomy" id="2565572"/>
    <lineage>
        <taxon>Bacteria</taxon>
        <taxon>Pseudomonadati</taxon>
        <taxon>Pseudomonadota</taxon>
        <taxon>Betaproteobacteria</taxon>
        <taxon>Burkholderiales</taxon>
        <taxon>Sutterellaceae</taxon>
        <taxon>Parasutterella</taxon>
    </lineage>
</organism>
<protein>
    <submittedName>
        <fullName evidence="7">Lipid A biosynthesis acyltransferase</fullName>
    </submittedName>
</protein>
<dbReference type="PIRSF" id="PIRSF026649">
    <property type="entry name" value="MsbB"/>
    <property type="match status" value="1"/>
</dbReference>
<evidence type="ECO:0000256" key="1">
    <source>
        <dbReference type="ARBA" id="ARBA00004533"/>
    </source>
</evidence>
<keyword evidence="2" id="KW-1003">Cell membrane</keyword>
<dbReference type="Proteomes" id="UP000472580">
    <property type="component" value="Unassembled WGS sequence"/>
</dbReference>